<dbReference type="InterPro" id="IPR029017">
    <property type="entry name" value="Enolase-like_N"/>
</dbReference>
<dbReference type="Pfam" id="PF02746">
    <property type="entry name" value="MR_MLE_N"/>
    <property type="match status" value="1"/>
</dbReference>
<dbReference type="InterPro" id="IPR013342">
    <property type="entry name" value="Mandelate_racemase_C"/>
</dbReference>
<dbReference type="EMBL" id="FNSV01000005">
    <property type="protein sequence ID" value="SED00304.1"/>
    <property type="molecule type" value="Genomic_DNA"/>
</dbReference>
<dbReference type="Proteomes" id="UP000183561">
    <property type="component" value="Unassembled WGS sequence"/>
</dbReference>
<proteinExistence type="inferred from homology"/>
<reference evidence="7" key="1">
    <citation type="submission" date="2016-10" db="EMBL/GenBank/DDBJ databases">
        <authorList>
            <person name="Varghese N."/>
            <person name="Submissions S."/>
        </authorList>
    </citation>
    <scope>NUCLEOTIDE SEQUENCE [LARGE SCALE GENOMIC DNA]</scope>
    <source>
        <strain evidence="7">DSM 44498</strain>
    </source>
</reference>
<evidence type="ECO:0000256" key="3">
    <source>
        <dbReference type="ARBA" id="ARBA00022723"/>
    </source>
</evidence>
<dbReference type="InterPro" id="IPR036849">
    <property type="entry name" value="Enolase-like_C_sf"/>
</dbReference>
<evidence type="ECO:0000313" key="7">
    <source>
        <dbReference type="Proteomes" id="UP000183561"/>
    </source>
</evidence>
<dbReference type="InterPro" id="IPR013341">
    <property type="entry name" value="Mandelate_racemase_N_dom"/>
</dbReference>
<keyword evidence="4" id="KW-0460">Magnesium</keyword>
<evidence type="ECO:0000256" key="4">
    <source>
        <dbReference type="ARBA" id="ARBA00022842"/>
    </source>
</evidence>
<dbReference type="GO" id="GO:0016854">
    <property type="term" value="F:racemase and epimerase activity"/>
    <property type="evidence" value="ECO:0007669"/>
    <property type="project" value="UniProtKB-ARBA"/>
</dbReference>
<protein>
    <submittedName>
        <fullName evidence="6">L-alanine-DL-glutamate epimerase</fullName>
    </submittedName>
</protein>
<sequence>MKIAQIELFQVDLPYSGGVYLLSGGRSYTSFDASIVRITTDDGQQGWGESTPFGSTYIASHALGTRAGIAEIAPHLLGRDPRQVDRINDAMDEALVGHNHAKTALDVACWDVFGKSVGLPVAELLGGSTGVPMSMISSIYAGEPEEMRRRVADHRAKGYRGHSIKIGALDSEGGPALDAERIAASLADKQPGEFFLVDANGGLLPETALRMLRMLPPGLDFVLEAPCATWREMISLRQRCQYPIIVDELAQQDEDIAFASAHDVADGIGLKISKAGGLTRGRRHRDIARAAGMTVSVQDTVGSSIAFAAIVQLGATVPPRTLRCVLNCEDMVTLPTARFDVLTEDGGILPPNAPGLGIEVDESVLGDPVAVWSD</sequence>
<dbReference type="AlphaFoldDB" id="A0A1H4X6F3"/>
<dbReference type="InterPro" id="IPR034593">
    <property type="entry name" value="DgoD-like"/>
</dbReference>
<name>A0A1H4X6F3_9NOCA</name>
<dbReference type="Pfam" id="PF13378">
    <property type="entry name" value="MR_MLE_C"/>
    <property type="match status" value="1"/>
</dbReference>
<accession>A0A1H4X6F3</accession>
<evidence type="ECO:0000259" key="5">
    <source>
        <dbReference type="SMART" id="SM00922"/>
    </source>
</evidence>
<dbReference type="SFLD" id="SFLDG00180">
    <property type="entry name" value="muconate_cycloisomerase"/>
    <property type="match status" value="1"/>
</dbReference>
<dbReference type="SUPFAM" id="SSF54826">
    <property type="entry name" value="Enolase N-terminal domain-like"/>
    <property type="match status" value="1"/>
</dbReference>
<dbReference type="GO" id="GO:0006518">
    <property type="term" value="P:peptide metabolic process"/>
    <property type="evidence" value="ECO:0007669"/>
    <property type="project" value="UniProtKB-ARBA"/>
</dbReference>
<dbReference type="SFLD" id="SFLDS00001">
    <property type="entry name" value="Enolase"/>
    <property type="match status" value="1"/>
</dbReference>
<dbReference type="Gene3D" id="3.30.390.10">
    <property type="entry name" value="Enolase-like, N-terminal domain"/>
    <property type="match status" value="1"/>
</dbReference>
<keyword evidence="3" id="KW-0479">Metal-binding</keyword>
<dbReference type="InterPro" id="IPR029065">
    <property type="entry name" value="Enolase_C-like"/>
</dbReference>
<evidence type="ECO:0000256" key="2">
    <source>
        <dbReference type="ARBA" id="ARBA00008031"/>
    </source>
</evidence>
<keyword evidence="7" id="KW-1185">Reference proteome</keyword>
<dbReference type="SMART" id="SM00922">
    <property type="entry name" value="MR_MLE"/>
    <property type="match status" value="1"/>
</dbReference>
<evidence type="ECO:0000256" key="1">
    <source>
        <dbReference type="ARBA" id="ARBA00001946"/>
    </source>
</evidence>
<gene>
    <name evidence="6" type="ORF">SAMN04490239_6354</name>
</gene>
<dbReference type="PANTHER" id="PTHR48080">
    <property type="entry name" value="D-GALACTONATE DEHYDRATASE-RELATED"/>
    <property type="match status" value="1"/>
</dbReference>
<dbReference type="SUPFAM" id="SSF51604">
    <property type="entry name" value="Enolase C-terminal domain-like"/>
    <property type="match status" value="1"/>
</dbReference>
<dbReference type="PANTHER" id="PTHR48080:SF3">
    <property type="entry name" value="ENOLASE SUPERFAMILY MEMBER DDB_G0284701"/>
    <property type="match status" value="1"/>
</dbReference>
<dbReference type="OrthoDB" id="5241672at2"/>
<evidence type="ECO:0000313" key="6">
    <source>
        <dbReference type="EMBL" id="SED00304.1"/>
    </source>
</evidence>
<organism evidence="6 7">
    <name type="scientific">Rhodococcus koreensis</name>
    <dbReference type="NCBI Taxonomy" id="99653"/>
    <lineage>
        <taxon>Bacteria</taxon>
        <taxon>Bacillati</taxon>
        <taxon>Actinomycetota</taxon>
        <taxon>Actinomycetes</taxon>
        <taxon>Mycobacteriales</taxon>
        <taxon>Nocardiaceae</taxon>
        <taxon>Rhodococcus</taxon>
    </lineage>
</organism>
<dbReference type="FunFam" id="3.30.390.10:FF:000009">
    <property type="entry name" value="Hydrophobic dipeptide epimerase"/>
    <property type="match status" value="1"/>
</dbReference>
<comment type="cofactor">
    <cofactor evidence="1">
        <name>Mg(2+)</name>
        <dbReference type="ChEBI" id="CHEBI:18420"/>
    </cofactor>
</comment>
<dbReference type="GO" id="GO:0000287">
    <property type="term" value="F:magnesium ion binding"/>
    <property type="evidence" value="ECO:0007669"/>
    <property type="project" value="UniProtKB-ARBA"/>
</dbReference>
<feature type="domain" description="Mandelate racemase/muconate lactonizing enzyme C-terminal" evidence="5">
    <location>
        <begin position="144"/>
        <end position="243"/>
    </location>
</feature>
<dbReference type="Gene3D" id="3.20.20.120">
    <property type="entry name" value="Enolase-like C-terminal domain"/>
    <property type="match status" value="1"/>
</dbReference>
<comment type="similarity">
    <text evidence="2">Belongs to the mandelate racemase/muconate lactonizing enzyme family.</text>
</comment>